<evidence type="ECO:0000313" key="1">
    <source>
        <dbReference type="EMBL" id="KIK25999.1"/>
    </source>
</evidence>
<proteinExistence type="predicted"/>
<protein>
    <submittedName>
        <fullName evidence="1">Unplaced genomic scaffold scaffold_20, whole genome shotgun sequence</fullName>
    </submittedName>
</protein>
<name>A0A0C9ZJ88_9AGAM</name>
<dbReference type="AlphaFoldDB" id="A0A0C9ZJ88"/>
<reference evidence="2" key="2">
    <citation type="submission" date="2015-01" db="EMBL/GenBank/DDBJ databases">
        <title>Evolutionary Origins and Diversification of the Mycorrhizal Mutualists.</title>
        <authorList>
            <consortium name="DOE Joint Genome Institute"/>
            <consortium name="Mycorrhizal Genomics Consortium"/>
            <person name="Kohler A."/>
            <person name="Kuo A."/>
            <person name="Nagy L.G."/>
            <person name="Floudas D."/>
            <person name="Copeland A."/>
            <person name="Barry K.W."/>
            <person name="Cichocki N."/>
            <person name="Veneault-Fourrey C."/>
            <person name="LaButti K."/>
            <person name="Lindquist E.A."/>
            <person name="Lipzen A."/>
            <person name="Lundell T."/>
            <person name="Morin E."/>
            <person name="Murat C."/>
            <person name="Riley R."/>
            <person name="Ohm R."/>
            <person name="Sun H."/>
            <person name="Tunlid A."/>
            <person name="Henrissat B."/>
            <person name="Grigoriev I.V."/>
            <person name="Hibbett D.S."/>
            <person name="Martin F."/>
        </authorList>
    </citation>
    <scope>NUCLEOTIDE SEQUENCE [LARGE SCALE GENOMIC DNA]</scope>
    <source>
        <strain evidence="2">441</strain>
    </source>
</reference>
<evidence type="ECO:0000313" key="2">
    <source>
        <dbReference type="Proteomes" id="UP000054018"/>
    </source>
</evidence>
<keyword evidence="2" id="KW-1185">Reference proteome</keyword>
<sequence length="111" mass="12501">MISFPIRDHRVLGQHLRGAYATRAWGMKVTHVLGWIEPSDSMIGSACIGRRPFRSRIECRITGSVREGRVSGGLRILRGPRRSHLENTSLTPSLFSATRTGGEELMRVWSR</sequence>
<dbReference type="Proteomes" id="UP000054018">
    <property type="component" value="Unassembled WGS sequence"/>
</dbReference>
<dbReference type="EMBL" id="KN833704">
    <property type="protein sequence ID" value="KIK25999.1"/>
    <property type="molecule type" value="Genomic_DNA"/>
</dbReference>
<accession>A0A0C9ZJ88</accession>
<gene>
    <name evidence="1" type="ORF">PISMIDRAFT_316341</name>
</gene>
<dbReference type="HOGENOM" id="CLU_2159400_0_0_1"/>
<reference evidence="1 2" key="1">
    <citation type="submission" date="2014-04" db="EMBL/GenBank/DDBJ databases">
        <authorList>
            <consortium name="DOE Joint Genome Institute"/>
            <person name="Kuo A."/>
            <person name="Kohler A."/>
            <person name="Costa M.D."/>
            <person name="Nagy L.G."/>
            <person name="Floudas D."/>
            <person name="Copeland A."/>
            <person name="Barry K.W."/>
            <person name="Cichocki N."/>
            <person name="Veneault-Fourrey C."/>
            <person name="LaButti K."/>
            <person name="Lindquist E.A."/>
            <person name="Lipzen A."/>
            <person name="Lundell T."/>
            <person name="Morin E."/>
            <person name="Murat C."/>
            <person name="Sun H."/>
            <person name="Tunlid A."/>
            <person name="Henrissat B."/>
            <person name="Grigoriev I.V."/>
            <person name="Hibbett D.S."/>
            <person name="Martin F."/>
            <person name="Nordberg H.P."/>
            <person name="Cantor M.N."/>
            <person name="Hua S.X."/>
        </authorList>
    </citation>
    <scope>NUCLEOTIDE SEQUENCE [LARGE SCALE GENOMIC DNA]</scope>
    <source>
        <strain evidence="1 2">441</strain>
    </source>
</reference>
<organism evidence="1 2">
    <name type="scientific">Pisolithus microcarpus 441</name>
    <dbReference type="NCBI Taxonomy" id="765257"/>
    <lineage>
        <taxon>Eukaryota</taxon>
        <taxon>Fungi</taxon>
        <taxon>Dikarya</taxon>
        <taxon>Basidiomycota</taxon>
        <taxon>Agaricomycotina</taxon>
        <taxon>Agaricomycetes</taxon>
        <taxon>Agaricomycetidae</taxon>
        <taxon>Boletales</taxon>
        <taxon>Sclerodermatineae</taxon>
        <taxon>Pisolithaceae</taxon>
        <taxon>Pisolithus</taxon>
    </lineage>
</organism>